<proteinExistence type="predicted"/>
<dbReference type="EMBL" id="GBXM01087759">
    <property type="protein sequence ID" value="JAH20818.1"/>
    <property type="molecule type" value="Transcribed_RNA"/>
</dbReference>
<organism evidence="1">
    <name type="scientific">Anguilla anguilla</name>
    <name type="common">European freshwater eel</name>
    <name type="synonym">Muraena anguilla</name>
    <dbReference type="NCBI Taxonomy" id="7936"/>
    <lineage>
        <taxon>Eukaryota</taxon>
        <taxon>Metazoa</taxon>
        <taxon>Chordata</taxon>
        <taxon>Craniata</taxon>
        <taxon>Vertebrata</taxon>
        <taxon>Euteleostomi</taxon>
        <taxon>Actinopterygii</taxon>
        <taxon>Neopterygii</taxon>
        <taxon>Teleostei</taxon>
        <taxon>Anguilliformes</taxon>
        <taxon>Anguillidae</taxon>
        <taxon>Anguilla</taxon>
    </lineage>
</organism>
<evidence type="ECO:0000313" key="1">
    <source>
        <dbReference type="EMBL" id="JAH20818.1"/>
    </source>
</evidence>
<accession>A0A0E9QXL6</accession>
<reference evidence="1" key="2">
    <citation type="journal article" date="2015" name="Fish Shellfish Immunol.">
        <title>Early steps in the European eel (Anguilla anguilla)-Vibrio vulnificus interaction in the gills: Role of the RtxA13 toxin.</title>
        <authorList>
            <person name="Callol A."/>
            <person name="Pajuelo D."/>
            <person name="Ebbesson L."/>
            <person name="Teles M."/>
            <person name="MacKenzie S."/>
            <person name="Amaro C."/>
        </authorList>
    </citation>
    <scope>NUCLEOTIDE SEQUENCE</scope>
</reference>
<protein>
    <submittedName>
        <fullName evidence="1">Uncharacterized protein</fullName>
    </submittedName>
</protein>
<dbReference type="AlphaFoldDB" id="A0A0E9QXL6"/>
<reference evidence="1" key="1">
    <citation type="submission" date="2014-11" db="EMBL/GenBank/DDBJ databases">
        <authorList>
            <person name="Amaro Gonzalez C."/>
        </authorList>
    </citation>
    <scope>NUCLEOTIDE SEQUENCE</scope>
</reference>
<sequence>MSPHTVSWTSCSRKRVLCQHMLVENLKERTLVALRLVQDAMAGHAIDEAMPKDLIQHCNGARMRYVQYLEDTKEEKRTKLD</sequence>
<name>A0A0E9QXL6_ANGAN</name>